<feature type="region of interest" description="Disordered" evidence="8">
    <location>
        <begin position="460"/>
        <end position="500"/>
    </location>
</feature>
<feature type="compositionally biased region" description="Polar residues" evidence="8">
    <location>
        <begin position="230"/>
        <end position="252"/>
    </location>
</feature>
<sequence>MNPGLSSDDIVEDSEPERERTRKASDFYDRSGSSPYVVTGDDDDRDESEEEGHDLIPIVLLPEIPLPATVSSSTTDIPILPEPHGSPTPTPPSAQPSSRLQSIPSPTKVDPSLQDSLSPECPFKMEMRKLKECVICAEDWSEPGKKIKTKWTHLLRCDPSIPHPLLIDMVRAQLDSIKSLRKANTVARKRRSLPTQANDIGFPTSGSTATIDLTGTIDSHYFQTKDNANAINKKSPPIANQDQRLSSIGSNSSRTNIITTPRPRSPIILKDQPHSLFSPCRTPSEDNKLSVDEKHAEKPSAFAKFAYGCSTSGPEAVVPSTDALHQKKKAALISKRTSSKPFMVVPDCPIEGSEMKKLVKCLVCSEDWSKDRKVWKTKWKHIYACSTRLSHDTTVESLKDMIIAHIQKATASEPKSLLQSLTTKQRSGGRKAIKETTVVSVATEEGRERMKMRIEKVLASSDDEMEREEHVADSRTPIPLEAQSEKRESETEAFGEDDEIGKVLAPTQVFTTSNLGSRFHKYGVSGASRSGLSSGEGRGWFDAANRGDFLQDHSRSSDKDEFIDPSDDEQKDSRGEVTARGETSPTERSSFSPAHLSSSSNVNLLSPVHACLPNLLAPLVSSHPTQNSFLTSHVAGANVLTSPRKTDVVNWTHTGLNSTLRLRGGGGEEEGQNNYHGEAGLIVVEDEVQEDGLVELGSSPEIVDLIDSVEEILSSSSPLQIVSALKPVQPATSSPWTSTPNRTSGGSKSKPAFISISDDESDDDGILLINPVNETPKPSSSKQFSDLDVYEDFLLDEDEGVLRMDRHVLPGSPISLTEEDQIDLNKNRSLSSPDVFSRHSSIKITNGKGKSKAPVMPDYESWECKKLQNLVKSYGLRQSSSKAQLISLLVDVWKTLHPELPPDPETPGPSPSMSTSAGRASKQKVHKKRLSSENKELVVSNSAKRKKMKRITALLDGSEEAVEPELEQGSSVCAWPADTENVDSDLDNEPEQKDEDLFEIFHQMVLQDEELWLRLLRYEPVGFEEMAHLAYKHGARMKGWEIVLKRWMDSQCITYWNLEVTGGRQRAK</sequence>
<reference evidence="9" key="1">
    <citation type="submission" date="2014-08" db="EMBL/GenBank/DDBJ databases">
        <authorList>
            <person name="Sharma Rahul"/>
            <person name="Thines Marco"/>
        </authorList>
    </citation>
    <scope>NUCLEOTIDE SEQUENCE</scope>
</reference>
<dbReference type="GO" id="GO:0033557">
    <property type="term" value="C:Slx1-Slx4 complex"/>
    <property type="evidence" value="ECO:0007669"/>
    <property type="project" value="InterPro"/>
</dbReference>
<evidence type="ECO:0000313" key="9">
    <source>
        <dbReference type="EMBL" id="CDZ98305.1"/>
    </source>
</evidence>
<keyword evidence="6" id="KW-0539">Nucleus</keyword>
<feature type="compositionally biased region" description="Pro residues" evidence="8">
    <location>
        <begin position="899"/>
        <end position="910"/>
    </location>
</feature>
<comment type="subcellular location">
    <subcellularLocation>
        <location evidence="1">Nucleus</location>
    </subcellularLocation>
</comment>
<dbReference type="GO" id="GO:0006310">
    <property type="term" value="P:DNA recombination"/>
    <property type="evidence" value="ECO:0007669"/>
    <property type="project" value="UniProtKB-KW"/>
</dbReference>
<feature type="compositionally biased region" description="Low complexity" evidence="8">
    <location>
        <begin position="589"/>
        <end position="598"/>
    </location>
</feature>
<evidence type="ECO:0000256" key="7">
    <source>
        <dbReference type="ARBA" id="ARBA00029496"/>
    </source>
</evidence>
<keyword evidence="3" id="KW-0227">DNA damage</keyword>
<proteinExistence type="inferred from homology"/>
<feature type="region of interest" description="Disordered" evidence="8">
    <location>
        <begin position="230"/>
        <end position="276"/>
    </location>
</feature>
<dbReference type="EMBL" id="LN483326">
    <property type="protein sequence ID" value="CDZ98305.1"/>
    <property type="molecule type" value="Genomic_DNA"/>
</dbReference>
<dbReference type="GO" id="GO:0006260">
    <property type="term" value="P:DNA replication"/>
    <property type="evidence" value="ECO:0007669"/>
    <property type="project" value="InterPro"/>
</dbReference>
<feature type="compositionally biased region" description="Low complexity" evidence="8">
    <location>
        <begin position="253"/>
        <end position="268"/>
    </location>
</feature>
<dbReference type="GO" id="GO:0006281">
    <property type="term" value="P:DNA repair"/>
    <property type="evidence" value="ECO:0007669"/>
    <property type="project" value="UniProtKB-KW"/>
</dbReference>
<evidence type="ECO:0000256" key="2">
    <source>
        <dbReference type="ARBA" id="ARBA00006661"/>
    </source>
</evidence>
<name>A0A0F7SIU5_PHARH</name>
<evidence type="ECO:0000256" key="6">
    <source>
        <dbReference type="ARBA" id="ARBA00023242"/>
    </source>
</evidence>
<keyword evidence="9" id="KW-0540">Nuclease</keyword>
<comment type="similarity">
    <text evidence="2">Belongs to the SLX4 family.</text>
</comment>
<keyword evidence="4" id="KW-0233">DNA recombination</keyword>
<evidence type="ECO:0000256" key="1">
    <source>
        <dbReference type="ARBA" id="ARBA00004123"/>
    </source>
</evidence>
<protein>
    <recommendedName>
        <fullName evidence="7">Structure-specific endonuclease subunit SLX4</fullName>
    </recommendedName>
</protein>
<dbReference type="GO" id="GO:0004519">
    <property type="term" value="F:endonuclease activity"/>
    <property type="evidence" value="ECO:0007669"/>
    <property type="project" value="UniProtKB-KW"/>
</dbReference>
<dbReference type="AlphaFoldDB" id="A0A0F7SIU5"/>
<feature type="compositionally biased region" description="Pro residues" evidence="8">
    <location>
        <begin position="80"/>
        <end position="94"/>
    </location>
</feature>
<evidence type="ECO:0000256" key="5">
    <source>
        <dbReference type="ARBA" id="ARBA00023204"/>
    </source>
</evidence>
<feature type="compositionally biased region" description="Acidic residues" evidence="8">
    <location>
        <begin position="40"/>
        <end position="52"/>
    </location>
</feature>
<feature type="region of interest" description="Disordered" evidence="8">
    <location>
        <begin position="1"/>
        <end position="117"/>
    </location>
</feature>
<feature type="region of interest" description="Disordered" evidence="8">
    <location>
        <begin position="899"/>
        <end position="942"/>
    </location>
</feature>
<keyword evidence="5" id="KW-0234">DNA repair</keyword>
<accession>A0A0F7SIU5</accession>
<feature type="compositionally biased region" description="Polar residues" evidence="8">
    <location>
        <begin position="730"/>
        <end position="747"/>
    </location>
</feature>
<evidence type="ECO:0000256" key="3">
    <source>
        <dbReference type="ARBA" id="ARBA00022763"/>
    </source>
</evidence>
<feature type="region of interest" description="Disordered" evidence="8">
    <location>
        <begin position="551"/>
        <end position="598"/>
    </location>
</feature>
<feature type="compositionally biased region" description="Basic and acidic residues" evidence="8">
    <location>
        <begin position="551"/>
        <end position="562"/>
    </location>
</feature>
<evidence type="ECO:0000256" key="4">
    <source>
        <dbReference type="ARBA" id="ARBA00023172"/>
    </source>
</evidence>
<organism evidence="9">
    <name type="scientific">Phaffia rhodozyma</name>
    <name type="common">Yeast</name>
    <name type="synonym">Xanthophyllomyces dendrorhous</name>
    <dbReference type="NCBI Taxonomy" id="264483"/>
    <lineage>
        <taxon>Eukaryota</taxon>
        <taxon>Fungi</taxon>
        <taxon>Dikarya</taxon>
        <taxon>Basidiomycota</taxon>
        <taxon>Agaricomycotina</taxon>
        <taxon>Tremellomycetes</taxon>
        <taxon>Cystofilobasidiales</taxon>
        <taxon>Mrakiaceae</taxon>
        <taxon>Phaffia</taxon>
    </lineage>
</organism>
<keyword evidence="9" id="KW-0378">Hydrolase</keyword>
<dbReference type="Pfam" id="PF09494">
    <property type="entry name" value="Slx4"/>
    <property type="match status" value="1"/>
</dbReference>
<evidence type="ECO:0000256" key="8">
    <source>
        <dbReference type="SAM" id="MobiDB-lite"/>
    </source>
</evidence>
<dbReference type="InterPro" id="IPR018574">
    <property type="entry name" value="Structure-sp_endonuc_su_Slx4"/>
</dbReference>
<feature type="compositionally biased region" description="Basic and acidic residues" evidence="8">
    <location>
        <begin position="17"/>
        <end position="29"/>
    </location>
</feature>
<keyword evidence="9" id="KW-0255">Endonuclease</keyword>
<feature type="region of interest" description="Disordered" evidence="8">
    <location>
        <begin position="727"/>
        <end position="756"/>
    </location>
</feature>
<feature type="compositionally biased region" description="Low complexity" evidence="8">
    <location>
        <begin position="55"/>
        <end position="67"/>
    </location>
</feature>